<accession>A0ABV9QLN3</accession>
<dbReference type="InterPro" id="IPR000064">
    <property type="entry name" value="NLP_P60_dom"/>
</dbReference>
<dbReference type="Gene3D" id="3.90.1720.10">
    <property type="entry name" value="endopeptidase domain like (from Nostoc punctiforme)"/>
    <property type="match status" value="1"/>
</dbReference>
<sequence>MDTQFRKLSSALWLNPLMSIVAISCIAISAFLLIYQPGYGYQVNANGRPVGFVKNIKDGDNLHELVKAALQQEYGENIQYELNLDYQKGRLAGVELTSEDILKNRIIENLDVYAPAHLIKSDNRFIMALDTDDAAQTVLDKIKAPYMNFKKGAKVSFVQDVKVVEMPLIPVNMIFDRSEAVASLAQPVYLASASRSTLVRGSLERSGSNAKVKPLIDVALEYEELGTVKIKPTVKKVKNSNLTEGRTRVKSEGSAGKKEIHSRIRMINGEVVSEDVVFEKVLVAAEPRIIEYGTKPKVSGIVSTAFNYLGTPYVWGGTSPRGFDCSGFTQYVFRKKGIYLPRTSGAQAGVGERVSRSNLKPGDLVCFPGHVGIYIGNDQFIHAPSPGKRVSVASLSSRRNFICGRRVSY</sequence>
<dbReference type="PANTHER" id="PTHR47053:SF1">
    <property type="entry name" value="MUREIN DD-ENDOPEPTIDASE MEPH-RELATED"/>
    <property type="match status" value="1"/>
</dbReference>
<keyword evidence="10" id="KW-1185">Reference proteome</keyword>
<keyword evidence="4" id="KW-0378">Hydrolase</keyword>
<evidence type="ECO:0000313" key="9">
    <source>
        <dbReference type="EMBL" id="MFC4805108.1"/>
    </source>
</evidence>
<dbReference type="PROSITE" id="PS51257">
    <property type="entry name" value="PROKAR_LIPOPROTEIN"/>
    <property type="match status" value="1"/>
</dbReference>
<evidence type="ECO:0000313" key="10">
    <source>
        <dbReference type="Proteomes" id="UP001595916"/>
    </source>
</evidence>
<name>A0ABV9QLN3_9FIRM</name>
<dbReference type="Pfam" id="PF00877">
    <property type="entry name" value="NLPC_P60"/>
    <property type="match status" value="1"/>
</dbReference>
<evidence type="ECO:0000256" key="1">
    <source>
        <dbReference type="ARBA" id="ARBA00007074"/>
    </source>
</evidence>
<reference evidence="10" key="1">
    <citation type="journal article" date="2019" name="Int. J. Syst. Evol. Microbiol.">
        <title>The Global Catalogue of Microorganisms (GCM) 10K type strain sequencing project: providing services to taxonomists for standard genome sequencing and annotation.</title>
        <authorList>
            <consortium name="The Broad Institute Genomics Platform"/>
            <consortium name="The Broad Institute Genome Sequencing Center for Infectious Disease"/>
            <person name="Wu L."/>
            <person name="Ma J."/>
        </authorList>
    </citation>
    <scope>NUCLEOTIDE SEQUENCE [LARGE SCALE GENOMIC DNA]</scope>
    <source>
        <strain evidence="10">CCUG 46385</strain>
    </source>
</reference>
<dbReference type="InterPro" id="IPR051202">
    <property type="entry name" value="Peptidase_C40"/>
</dbReference>
<keyword evidence="6" id="KW-0472">Membrane</keyword>
<evidence type="ECO:0000256" key="2">
    <source>
        <dbReference type="ARBA" id="ARBA00022670"/>
    </source>
</evidence>
<evidence type="ECO:0000259" key="8">
    <source>
        <dbReference type="PROSITE" id="PS51935"/>
    </source>
</evidence>
<dbReference type="Proteomes" id="UP001595916">
    <property type="component" value="Unassembled WGS sequence"/>
</dbReference>
<dbReference type="RefSeq" id="WP_379788645.1">
    <property type="nucleotide sequence ID" value="NZ_JBHSHL010000033.1"/>
</dbReference>
<dbReference type="PANTHER" id="PTHR47053">
    <property type="entry name" value="MUREIN DD-ENDOPEPTIDASE MEPH-RELATED"/>
    <property type="match status" value="1"/>
</dbReference>
<dbReference type="PROSITE" id="PS51109">
    <property type="entry name" value="G5"/>
    <property type="match status" value="1"/>
</dbReference>
<dbReference type="SUPFAM" id="SSF54001">
    <property type="entry name" value="Cysteine proteinases"/>
    <property type="match status" value="1"/>
</dbReference>
<dbReference type="SMART" id="SM01208">
    <property type="entry name" value="G5"/>
    <property type="match status" value="1"/>
</dbReference>
<keyword evidence="5" id="KW-0788">Thiol protease</keyword>
<comment type="caution">
    <text evidence="9">The sequence shown here is derived from an EMBL/GenBank/DDBJ whole genome shotgun (WGS) entry which is preliminary data.</text>
</comment>
<feature type="domain" description="NlpC/P60" evidence="8">
    <location>
        <begin position="295"/>
        <end position="409"/>
    </location>
</feature>
<protein>
    <submittedName>
        <fullName evidence="9">NlpC/P60 family protein</fullName>
    </submittedName>
</protein>
<evidence type="ECO:0000256" key="4">
    <source>
        <dbReference type="ARBA" id="ARBA00022801"/>
    </source>
</evidence>
<organism evidence="9 10">
    <name type="scientific">Filifactor villosus</name>
    <dbReference type="NCBI Taxonomy" id="29374"/>
    <lineage>
        <taxon>Bacteria</taxon>
        <taxon>Bacillati</taxon>
        <taxon>Bacillota</taxon>
        <taxon>Clostridia</taxon>
        <taxon>Peptostreptococcales</taxon>
        <taxon>Filifactoraceae</taxon>
        <taxon>Filifactor</taxon>
    </lineage>
</organism>
<dbReference type="EMBL" id="JBHSHL010000033">
    <property type="protein sequence ID" value="MFC4805108.1"/>
    <property type="molecule type" value="Genomic_DNA"/>
</dbReference>
<comment type="similarity">
    <text evidence="1">Belongs to the peptidase C40 family.</text>
</comment>
<dbReference type="InterPro" id="IPR011098">
    <property type="entry name" value="G5_dom"/>
</dbReference>
<feature type="domain" description="G5" evidence="7">
    <location>
        <begin position="216"/>
        <end position="296"/>
    </location>
</feature>
<gene>
    <name evidence="9" type="ORF">ACFO4R_08430</name>
</gene>
<keyword evidence="3" id="KW-0732">Signal</keyword>
<evidence type="ECO:0000256" key="3">
    <source>
        <dbReference type="ARBA" id="ARBA00022729"/>
    </source>
</evidence>
<dbReference type="PROSITE" id="PS51935">
    <property type="entry name" value="NLPC_P60"/>
    <property type="match status" value="1"/>
</dbReference>
<keyword evidence="2" id="KW-0645">Protease</keyword>
<evidence type="ECO:0000256" key="6">
    <source>
        <dbReference type="SAM" id="Phobius"/>
    </source>
</evidence>
<keyword evidence="6" id="KW-0812">Transmembrane</keyword>
<proteinExistence type="inferred from homology"/>
<keyword evidence="6" id="KW-1133">Transmembrane helix</keyword>
<evidence type="ECO:0000259" key="7">
    <source>
        <dbReference type="PROSITE" id="PS51109"/>
    </source>
</evidence>
<feature type="transmembrane region" description="Helical" evidence="6">
    <location>
        <begin position="12"/>
        <end position="35"/>
    </location>
</feature>
<dbReference type="Gene3D" id="2.20.230.10">
    <property type="entry name" value="Resuscitation-promoting factor rpfb"/>
    <property type="match status" value="1"/>
</dbReference>
<dbReference type="Pfam" id="PF07501">
    <property type="entry name" value="G5"/>
    <property type="match status" value="1"/>
</dbReference>
<evidence type="ECO:0000256" key="5">
    <source>
        <dbReference type="ARBA" id="ARBA00022807"/>
    </source>
</evidence>
<dbReference type="InterPro" id="IPR038765">
    <property type="entry name" value="Papain-like_cys_pep_sf"/>
</dbReference>